<keyword evidence="4" id="KW-1003">Cell membrane</keyword>
<keyword evidence="6 8" id="KW-1133">Transmembrane helix</keyword>
<feature type="domain" description="ABC transmembrane type-1" evidence="9">
    <location>
        <begin position="160"/>
        <end position="354"/>
    </location>
</feature>
<evidence type="ECO:0000256" key="3">
    <source>
        <dbReference type="ARBA" id="ARBA00022448"/>
    </source>
</evidence>
<keyword evidence="5 8" id="KW-0812">Transmembrane</keyword>
<keyword evidence="11" id="KW-1185">Reference proteome</keyword>
<name>A0ABT7KMR8_9HYPH</name>
<evidence type="ECO:0000256" key="6">
    <source>
        <dbReference type="ARBA" id="ARBA00022989"/>
    </source>
</evidence>
<dbReference type="Gene3D" id="1.10.3720.10">
    <property type="entry name" value="MetI-like"/>
    <property type="match status" value="1"/>
</dbReference>
<proteinExistence type="inferred from homology"/>
<evidence type="ECO:0000256" key="5">
    <source>
        <dbReference type="ARBA" id="ARBA00022692"/>
    </source>
</evidence>
<dbReference type="InterPro" id="IPR000515">
    <property type="entry name" value="MetI-like"/>
</dbReference>
<dbReference type="EMBL" id="JARFYN010000063">
    <property type="protein sequence ID" value="MDL2409915.1"/>
    <property type="molecule type" value="Genomic_DNA"/>
</dbReference>
<sequence length="366" mass="40574">MTIINLQTPQVVELAPPSVSLAGWIRINLFNGVLSSITTIAGLLFFTWIIYAVGSWAFVNSVWTSPTAEGCQGITGACWSVIYARSRIILFGLYPYEEHWRSATACGVVVLVVFLSCIPALWTLLRLSLVWGIGAIVFYGLMHGGLLGLSVVPTDRWGGLSLTVYIFVSVCLIGMPGSIVLALARQSRLPVVRKMSTILIYWIRALPLLAILFSAALIIPFALPEWLQGDKLTRVIAAFALFFACYQAENIRAGMQIIPAGQDEAAKSLGLNYWQRTSRIILPQAFRNSLPAMINQFVMTFKDTSVITIVGFFDVLASAQAAFGTAEWAPYYIEVYVFVGFIYFVFIFSLSRYGAYLEKRMRVGHE</sequence>
<feature type="transmembrane region" description="Helical" evidence="8">
    <location>
        <begin position="304"/>
        <end position="323"/>
    </location>
</feature>
<evidence type="ECO:0000256" key="2">
    <source>
        <dbReference type="ARBA" id="ARBA00010072"/>
    </source>
</evidence>
<evidence type="ECO:0000256" key="7">
    <source>
        <dbReference type="ARBA" id="ARBA00023136"/>
    </source>
</evidence>
<dbReference type="RefSeq" id="WP_285883598.1">
    <property type="nucleotide sequence ID" value="NZ_JARFYN010000063.1"/>
</dbReference>
<feature type="transmembrane region" description="Helical" evidence="8">
    <location>
        <begin position="335"/>
        <end position="355"/>
    </location>
</feature>
<reference evidence="10" key="1">
    <citation type="submission" date="2023-06" db="EMBL/GenBank/DDBJ databases">
        <title>Phylogenetic Diversity of Rhizobium strains.</title>
        <authorList>
            <person name="Moura F.T."/>
            <person name="Helene L.C.F."/>
            <person name="Hungria M."/>
        </authorList>
    </citation>
    <scope>NUCLEOTIDE SEQUENCE</scope>
    <source>
        <strain evidence="10">CCGE524</strain>
    </source>
</reference>
<evidence type="ECO:0000259" key="9">
    <source>
        <dbReference type="PROSITE" id="PS50928"/>
    </source>
</evidence>
<dbReference type="PANTHER" id="PTHR30614:SF41">
    <property type="entry name" value="INNER MEMBRANE AMINO-ACID ABC TRANSPORTER PERMEASE PROTEIN YHDY"/>
    <property type="match status" value="1"/>
</dbReference>
<dbReference type="InterPro" id="IPR010065">
    <property type="entry name" value="AA_ABC_transptr_permease_3TM"/>
</dbReference>
<feature type="transmembrane region" description="Helical" evidence="8">
    <location>
        <begin position="196"/>
        <end position="219"/>
    </location>
</feature>
<evidence type="ECO:0000313" key="10">
    <source>
        <dbReference type="EMBL" id="MDL2409915.1"/>
    </source>
</evidence>
<dbReference type="SUPFAM" id="SSF161098">
    <property type="entry name" value="MetI-like"/>
    <property type="match status" value="1"/>
</dbReference>
<gene>
    <name evidence="10" type="ORF">PY650_30715</name>
</gene>
<dbReference type="NCBIfam" id="TIGR01726">
    <property type="entry name" value="HEQRo_perm_3TM"/>
    <property type="match status" value="1"/>
</dbReference>
<dbReference type="InterPro" id="IPR035906">
    <property type="entry name" value="MetI-like_sf"/>
</dbReference>
<organism evidence="10 11">
    <name type="scientific">Rhizobium calliandrae</name>
    <dbReference type="NCBI Taxonomy" id="1312182"/>
    <lineage>
        <taxon>Bacteria</taxon>
        <taxon>Pseudomonadati</taxon>
        <taxon>Pseudomonadota</taxon>
        <taxon>Alphaproteobacteria</taxon>
        <taxon>Hyphomicrobiales</taxon>
        <taxon>Rhizobiaceae</taxon>
        <taxon>Rhizobium/Agrobacterium group</taxon>
        <taxon>Rhizobium</taxon>
    </lineage>
</organism>
<accession>A0ABT7KMR8</accession>
<dbReference type="CDD" id="cd06261">
    <property type="entry name" value="TM_PBP2"/>
    <property type="match status" value="1"/>
</dbReference>
<evidence type="ECO:0000256" key="1">
    <source>
        <dbReference type="ARBA" id="ARBA00004429"/>
    </source>
</evidence>
<evidence type="ECO:0000256" key="4">
    <source>
        <dbReference type="ARBA" id="ARBA00022475"/>
    </source>
</evidence>
<dbReference type="InterPro" id="IPR043429">
    <property type="entry name" value="ArtM/GltK/GlnP/TcyL/YhdX-like"/>
</dbReference>
<comment type="similarity">
    <text evidence="2">Belongs to the binding-protein-dependent transport system permease family. HisMQ subfamily.</text>
</comment>
<keyword evidence="7 8" id="KW-0472">Membrane</keyword>
<comment type="subcellular location">
    <subcellularLocation>
        <location evidence="1">Cell inner membrane</location>
        <topology evidence="1">Multi-pass membrane protein</topology>
    </subcellularLocation>
    <subcellularLocation>
        <location evidence="8">Cell membrane</location>
        <topology evidence="8">Multi-pass membrane protein</topology>
    </subcellularLocation>
</comment>
<dbReference type="PANTHER" id="PTHR30614">
    <property type="entry name" value="MEMBRANE COMPONENT OF AMINO ACID ABC TRANSPORTER"/>
    <property type="match status" value="1"/>
</dbReference>
<feature type="transmembrane region" description="Helical" evidence="8">
    <location>
        <begin position="100"/>
        <end position="122"/>
    </location>
</feature>
<evidence type="ECO:0000313" key="11">
    <source>
        <dbReference type="Proteomes" id="UP001172630"/>
    </source>
</evidence>
<dbReference type="Proteomes" id="UP001172630">
    <property type="component" value="Unassembled WGS sequence"/>
</dbReference>
<feature type="transmembrane region" description="Helical" evidence="8">
    <location>
        <begin position="164"/>
        <end position="184"/>
    </location>
</feature>
<keyword evidence="3 8" id="KW-0813">Transport</keyword>
<feature type="transmembrane region" description="Helical" evidence="8">
    <location>
        <begin position="231"/>
        <end position="248"/>
    </location>
</feature>
<dbReference type="Pfam" id="PF00528">
    <property type="entry name" value="BPD_transp_1"/>
    <property type="match status" value="1"/>
</dbReference>
<feature type="transmembrane region" description="Helical" evidence="8">
    <location>
        <begin position="129"/>
        <end position="152"/>
    </location>
</feature>
<protein>
    <submittedName>
        <fullName evidence="10">Amino acid ABC transporter permease</fullName>
    </submittedName>
</protein>
<comment type="caution">
    <text evidence="10">The sequence shown here is derived from an EMBL/GenBank/DDBJ whole genome shotgun (WGS) entry which is preliminary data.</text>
</comment>
<dbReference type="PROSITE" id="PS50928">
    <property type="entry name" value="ABC_TM1"/>
    <property type="match status" value="1"/>
</dbReference>
<evidence type="ECO:0000256" key="8">
    <source>
        <dbReference type="RuleBase" id="RU363032"/>
    </source>
</evidence>
<feature type="transmembrane region" description="Helical" evidence="8">
    <location>
        <begin position="29"/>
        <end position="51"/>
    </location>
</feature>